<dbReference type="SUPFAM" id="SSF54211">
    <property type="entry name" value="Ribosomal protein S5 domain 2-like"/>
    <property type="match status" value="1"/>
</dbReference>
<dbReference type="Proteomes" id="UP000317039">
    <property type="component" value="Chromosome"/>
</dbReference>
<evidence type="ECO:0000256" key="8">
    <source>
        <dbReference type="NCBIfam" id="TIGR00188"/>
    </source>
</evidence>
<comment type="function">
    <text evidence="1 7">RNaseP catalyzes the removal of the 5'-leader sequence from pre-tRNA to produce the mature 5'-terminus. It can also cleave other RNA substrates such as 4.5S RNA. The protein component plays an auxiliary but essential role in vivo by binding to the 5'-leader sequence and broadening the substrate specificity of the ribozyme.</text>
</comment>
<dbReference type="RefSeq" id="WP_143983389.1">
    <property type="nucleotide sequence ID" value="NZ_CP041695.1"/>
</dbReference>
<evidence type="ECO:0000256" key="2">
    <source>
        <dbReference type="ARBA" id="ARBA00022694"/>
    </source>
</evidence>
<keyword evidence="2 7" id="KW-0819">tRNA processing</keyword>
<keyword evidence="6 7" id="KW-0694">RNA-binding</keyword>
<dbReference type="GO" id="GO:0004526">
    <property type="term" value="F:ribonuclease P activity"/>
    <property type="evidence" value="ECO:0007669"/>
    <property type="project" value="UniProtKB-UniRule"/>
</dbReference>
<comment type="catalytic activity">
    <reaction evidence="7">
        <text>Endonucleolytic cleavage of RNA, removing 5'-extranucleotides from tRNA precursor.</text>
        <dbReference type="EC" id="3.1.26.5"/>
    </reaction>
</comment>
<dbReference type="EMBL" id="CP041695">
    <property type="protein sequence ID" value="QDP82584.1"/>
    <property type="molecule type" value="Genomic_DNA"/>
</dbReference>
<dbReference type="GeneID" id="80336887"/>
<dbReference type="GO" id="GO:0030677">
    <property type="term" value="C:ribonuclease P complex"/>
    <property type="evidence" value="ECO:0007669"/>
    <property type="project" value="TreeGrafter"/>
</dbReference>
<proteinExistence type="inferred from homology"/>
<evidence type="ECO:0000256" key="3">
    <source>
        <dbReference type="ARBA" id="ARBA00022722"/>
    </source>
</evidence>
<comment type="similarity">
    <text evidence="7">Belongs to the RnpA family.</text>
</comment>
<organism evidence="9 10">
    <name type="scientific">Nocardia otitidiscaviarum</name>
    <dbReference type="NCBI Taxonomy" id="1823"/>
    <lineage>
        <taxon>Bacteria</taxon>
        <taxon>Bacillati</taxon>
        <taxon>Actinomycetota</taxon>
        <taxon>Actinomycetes</taxon>
        <taxon>Mycobacteriales</taxon>
        <taxon>Nocardiaceae</taxon>
        <taxon>Nocardia</taxon>
    </lineage>
</organism>
<dbReference type="HAMAP" id="MF_00227">
    <property type="entry name" value="RNase_P"/>
    <property type="match status" value="1"/>
</dbReference>
<evidence type="ECO:0000256" key="6">
    <source>
        <dbReference type="ARBA" id="ARBA00022884"/>
    </source>
</evidence>
<evidence type="ECO:0000256" key="1">
    <source>
        <dbReference type="ARBA" id="ARBA00002663"/>
    </source>
</evidence>
<evidence type="ECO:0000256" key="7">
    <source>
        <dbReference type="HAMAP-Rule" id="MF_00227"/>
    </source>
</evidence>
<dbReference type="InterPro" id="IPR020568">
    <property type="entry name" value="Ribosomal_Su5_D2-typ_SF"/>
</dbReference>
<dbReference type="KEGG" id="nod:FOH10_31535"/>
<evidence type="ECO:0000256" key="5">
    <source>
        <dbReference type="ARBA" id="ARBA00022801"/>
    </source>
</evidence>
<dbReference type="InterPro" id="IPR020539">
    <property type="entry name" value="RNase_P_CS"/>
</dbReference>
<evidence type="ECO:0000313" key="9">
    <source>
        <dbReference type="EMBL" id="QDP82584.1"/>
    </source>
</evidence>
<dbReference type="GO" id="GO:0042781">
    <property type="term" value="F:3'-tRNA processing endoribonuclease activity"/>
    <property type="evidence" value="ECO:0007669"/>
    <property type="project" value="TreeGrafter"/>
</dbReference>
<keyword evidence="5 7" id="KW-0378">Hydrolase</keyword>
<name>A0A516NUP5_9NOCA</name>
<dbReference type="PROSITE" id="PS00648">
    <property type="entry name" value="RIBONUCLEASE_P"/>
    <property type="match status" value="1"/>
</dbReference>
<dbReference type="GO" id="GO:0000049">
    <property type="term" value="F:tRNA binding"/>
    <property type="evidence" value="ECO:0007669"/>
    <property type="project" value="UniProtKB-UniRule"/>
</dbReference>
<dbReference type="PANTHER" id="PTHR33992:SF1">
    <property type="entry name" value="RIBONUCLEASE P PROTEIN COMPONENT"/>
    <property type="match status" value="1"/>
</dbReference>
<dbReference type="Pfam" id="PF00825">
    <property type="entry name" value="Ribonuclease_P"/>
    <property type="match status" value="1"/>
</dbReference>
<comment type="subunit">
    <text evidence="7">Consists of a catalytic RNA component (M1 or rnpB) and a protein subunit.</text>
</comment>
<keyword evidence="3 7" id="KW-0540">Nuclease</keyword>
<accession>A0A516NUP5</accession>
<dbReference type="EC" id="3.1.26.5" evidence="7 8"/>
<evidence type="ECO:0000256" key="4">
    <source>
        <dbReference type="ARBA" id="ARBA00022759"/>
    </source>
</evidence>
<evidence type="ECO:0000313" key="10">
    <source>
        <dbReference type="Proteomes" id="UP000317039"/>
    </source>
</evidence>
<dbReference type="NCBIfam" id="TIGR00188">
    <property type="entry name" value="rnpA"/>
    <property type="match status" value="1"/>
</dbReference>
<keyword evidence="4 7" id="KW-0255">Endonuclease</keyword>
<gene>
    <name evidence="7 9" type="primary">rnpA</name>
    <name evidence="9" type="ORF">FOH10_31535</name>
</gene>
<dbReference type="AlphaFoldDB" id="A0A516NUP5"/>
<protein>
    <recommendedName>
        <fullName evidence="7 8">Ribonuclease P protein component</fullName>
        <shortName evidence="7">RNase P protein</shortName>
        <shortName evidence="7">RNaseP protein</shortName>
        <ecNumber evidence="7 8">3.1.26.5</ecNumber>
    </recommendedName>
    <alternativeName>
        <fullName evidence="7">Protein C5</fullName>
    </alternativeName>
</protein>
<dbReference type="Gene3D" id="3.30.230.10">
    <property type="match status" value="1"/>
</dbReference>
<reference evidence="9 10" key="1">
    <citation type="submission" date="2019-07" db="EMBL/GenBank/DDBJ databases">
        <title>Complete Genome Sequence and Methylome Analysis of Nocardia otitidis-caviarum NEB252.</title>
        <authorList>
            <person name="Fomenkov A."/>
            <person name="Anton B.P."/>
            <person name="Vincze T."/>
            <person name="Roberts R.J."/>
        </authorList>
    </citation>
    <scope>NUCLEOTIDE SEQUENCE [LARGE SCALE GENOMIC DNA]</scope>
    <source>
        <strain evidence="9 10">NEB252</strain>
    </source>
</reference>
<sequence>MLPEPYRLHRRTDFARTVRQGRRIGRRDLVVHVLLADGQEANRDHPSIRVGGPRFGLIVSKAVGNAVVRHRVARRLRHICASVAADLPEGADVVLRALPGAADTASDELQRQLRAGLRKLGVLTGSES</sequence>
<dbReference type="GO" id="GO:0001682">
    <property type="term" value="P:tRNA 5'-leader removal"/>
    <property type="evidence" value="ECO:0007669"/>
    <property type="project" value="UniProtKB-UniRule"/>
</dbReference>
<dbReference type="InterPro" id="IPR000100">
    <property type="entry name" value="RNase_P"/>
</dbReference>
<dbReference type="PANTHER" id="PTHR33992">
    <property type="entry name" value="RIBONUCLEASE P PROTEIN COMPONENT"/>
    <property type="match status" value="1"/>
</dbReference>
<dbReference type="InterPro" id="IPR014721">
    <property type="entry name" value="Ribsml_uS5_D2-typ_fold_subgr"/>
</dbReference>